<dbReference type="GO" id="GO:0003677">
    <property type="term" value="F:DNA binding"/>
    <property type="evidence" value="ECO:0007669"/>
    <property type="project" value="InterPro"/>
</dbReference>
<feature type="compositionally biased region" description="Basic residues" evidence="1">
    <location>
        <begin position="82"/>
        <end position="95"/>
    </location>
</feature>
<dbReference type="EMBL" id="NNAY01004887">
    <property type="protein sequence ID" value="OXU17295.1"/>
    <property type="molecule type" value="Genomic_DNA"/>
</dbReference>
<feature type="region of interest" description="Disordered" evidence="1">
    <location>
        <begin position="19"/>
        <end position="118"/>
    </location>
</feature>
<feature type="compositionally biased region" description="Polar residues" evidence="1">
    <location>
        <begin position="103"/>
        <end position="114"/>
    </location>
</feature>
<organism evidence="2 3">
    <name type="scientific">Trichomalopsis sarcophagae</name>
    <dbReference type="NCBI Taxonomy" id="543379"/>
    <lineage>
        <taxon>Eukaryota</taxon>
        <taxon>Metazoa</taxon>
        <taxon>Ecdysozoa</taxon>
        <taxon>Arthropoda</taxon>
        <taxon>Hexapoda</taxon>
        <taxon>Insecta</taxon>
        <taxon>Pterygota</taxon>
        <taxon>Neoptera</taxon>
        <taxon>Endopterygota</taxon>
        <taxon>Hymenoptera</taxon>
        <taxon>Apocrita</taxon>
        <taxon>Proctotrupomorpha</taxon>
        <taxon>Chalcidoidea</taxon>
        <taxon>Pteromalidae</taxon>
        <taxon>Pteromalinae</taxon>
        <taxon>Trichomalopsis</taxon>
    </lineage>
</organism>
<reference evidence="2 3" key="1">
    <citation type="journal article" date="2017" name="Curr. Biol.">
        <title>The Evolution of Venom by Co-option of Single-Copy Genes.</title>
        <authorList>
            <person name="Martinson E.O."/>
            <person name="Mrinalini"/>
            <person name="Kelkar Y.D."/>
            <person name="Chang C.H."/>
            <person name="Werren J.H."/>
        </authorList>
    </citation>
    <scope>NUCLEOTIDE SEQUENCE [LARGE SCALE GENOMIC DNA]</scope>
    <source>
        <strain evidence="2 3">Alberta</strain>
        <tissue evidence="2">Whole body</tissue>
    </source>
</reference>
<dbReference type="AlphaFoldDB" id="A0A232EG06"/>
<sequence>AEIEFITTETSSKRIDFLNSNVSHDKQEESTSYNYNHSKVDFAEYDDDKDVDYEPEEDSDNKSGENSDNESNYYSEDEPIAKKRKTTFSGKFKRSSMKETDLTETSTQKTNKNVSDGRKVLLNKNTNFKRLINTTKKTTKPEQAMSTKSSELIGNKRKNPVDSLMTCIDEIKPIAKDPVGTALKNSTEYKVPSSDTVIKEYSCPLCPHKFRGKLINHLLLKHKDNDKVMEIAGLPPGKRQKGQRLNEYQLRRQQLIASLRKEGSYTTNRQLEKGQFQVARRSIASKTVSDFKACGFCHGFYAKDSIRKHFPHCTGTDHGNNGVYNSRIIHNFTIADIHPLANVYLRIVAARLNNDEYGNIAKRDELIVIYANYEAYKFRTSSHHNAQIRAEMRLLARILEKMRTTARDVGRIMAAVCNVWISEIIDRRLGPTVKTTAQEFLHQHTVKFPKLISKTVSESQTRMEIEKGEVKLPSLKDIQVLSNYVNKLRRKHLEILKEKYDYKIWVELINETAVSALIYNRKRPGEISRINKTSFEKSRQELSEETNSELWAKLSERAKEIATRYVRIIERGKKNKKVVPILLDKQLVECIEIIVQYRSAAGVTDDNPYVFGLPSRNEEMSFVDAGRQLAKFSEKCGATIPSLLRGTRLRKHIATTGIALNLTDGQIANLSKFMGHDKEIHCNIYRQPVGTQDILQVSQWLEYAQGEYIETPNGNILIEEMSTSDMEEEDDEVQENEKKSTKKNKTR</sequence>
<feature type="compositionally biased region" description="Acidic residues" evidence="1">
    <location>
        <begin position="43"/>
        <end position="59"/>
    </location>
</feature>
<evidence type="ECO:0000313" key="2">
    <source>
        <dbReference type="EMBL" id="OXU17295.1"/>
    </source>
</evidence>
<dbReference type="OrthoDB" id="7701215at2759"/>
<accession>A0A232EG06</accession>
<evidence type="ECO:0000313" key="3">
    <source>
        <dbReference type="Proteomes" id="UP000215335"/>
    </source>
</evidence>
<evidence type="ECO:0000256" key="1">
    <source>
        <dbReference type="SAM" id="MobiDB-lite"/>
    </source>
</evidence>
<feature type="compositionally biased region" description="Acidic residues" evidence="1">
    <location>
        <begin position="725"/>
        <end position="734"/>
    </location>
</feature>
<dbReference type="STRING" id="543379.A0A232EG06"/>
<dbReference type="PANTHER" id="PTHR33480:SF1">
    <property type="entry name" value="TYR RECOMBINASE DOMAIN-CONTAINING PROTEIN"/>
    <property type="match status" value="1"/>
</dbReference>
<name>A0A232EG06_9HYME</name>
<dbReference type="GO" id="GO:0015074">
    <property type="term" value="P:DNA integration"/>
    <property type="evidence" value="ECO:0007669"/>
    <property type="project" value="InterPro"/>
</dbReference>
<feature type="region of interest" description="Disordered" evidence="1">
    <location>
        <begin position="722"/>
        <end position="747"/>
    </location>
</feature>
<comment type="caution">
    <text evidence="2">The sequence shown here is derived from an EMBL/GenBank/DDBJ whole genome shotgun (WGS) entry which is preliminary data.</text>
</comment>
<feature type="non-terminal residue" evidence="2">
    <location>
        <position position="1"/>
    </location>
</feature>
<dbReference type="PANTHER" id="PTHR33480">
    <property type="entry name" value="SET DOMAIN-CONTAINING PROTEIN-RELATED"/>
    <property type="match status" value="1"/>
</dbReference>
<dbReference type="InterPro" id="IPR013762">
    <property type="entry name" value="Integrase-like_cat_sf"/>
</dbReference>
<dbReference type="Proteomes" id="UP000215335">
    <property type="component" value="Unassembled WGS sequence"/>
</dbReference>
<dbReference type="Gene3D" id="1.10.443.10">
    <property type="entry name" value="Intergrase catalytic core"/>
    <property type="match status" value="1"/>
</dbReference>
<gene>
    <name evidence="2" type="ORF">TSAR_014596</name>
</gene>
<keyword evidence="3" id="KW-1185">Reference proteome</keyword>
<protein>
    <submittedName>
        <fullName evidence="2">Uncharacterized protein</fullName>
    </submittedName>
</protein>
<proteinExistence type="predicted"/>
<dbReference type="GO" id="GO:0006310">
    <property type="term" value="P:DNA recombination"/>
    <property type="evidence" value="ECO:0007669"/>
    <property type="project" value="InterPro"/>
</dbReference>